<organism evidence="2 3">
    <name type="scientific">Phnomibacter ginsenosidimutans</name>
    <dbReference type="NCBI Taxonomy" id="2676868"/>
    <lineage>
        <taxon>Bacteria</taxon>
        <taxon>Pseudomonadati</taxon>
        <taxon>Bacteroidota</taxon>
        <taxon>Chitinophagia</taxon>
        <taxon>Chitinophagales</taxon>
        <taxon>Chitinophagaceae</taxon>
        <taxon>Phnomibacter</taxon>
    </lineage>
</organism>
<keyword evidence="3" id="KW-1185">Reference proteome</keyword>
<sequence>MEFLILLLLVTGLFVAGIFGPQIKGIVGEKTVSAILHFLDNSKYIVLNNVVLNTGGRTAQIDHIVISDFGLFIIETKNYKGWIFGSENSEYWTQVIYSRKERFYNPIRQNAGHIRAIKQCIPELNSNQFISIIVFSSKASLKINTDTIVTNTSGLLNAIKRHNHVILTQEEKENIFQAITLLDESATYNKREHIESIQQNIFKKKDRLNRENARIAAMN</sequence>
<dbReference type="Proteomes" id="UP000426027">
    <property type="component" value="Chromosome"/>
</dbReference>
<reference evidence="2 3" key="1">
    <citation type="submission" date="2019-11" db="EMBL/GenBank/DDBJ databases">
        <authorList>
            <person name="Im W.T."/>
        </authorList>
    </citation>
    <scope>NUCLEOTIDE SEQUENCE [LARGE SCALE GENOMIC DNA]</scope>
    <source>
        <strain evidence="2 3">SB-02</strain>
    </source>
</reference>
<dbReference type="PROSITE" id="PS50965">
    <property type="entry name" value="NERD"/>
    <property type="match status" value="1"/>
</dbReference>
<gene>
    <name evidence="2" type="ORF">GLV81_12985</name>
</gene>
<dbReference type="RefSeq" id="WP_157479242.1">
    <property type="nucleotide sequence ID" value="NZ_CP046566.1"/>
</dbReference>
<name>A0A6I6GUR7_9BACT</name>
<dbReference type="EMBL" id="CP046566">
    <property type="protein sequence ID" value="QGW28889.1"/>
    <property type="molecule type" value="Genomic_DNA"/>
</dbReference>
<proteinExistence type="predicted"/>
<dbReference type="InterPro" id="IPR011528">
    <property type="entry name" value="NERD"/>
</dbReference>
<accession>A0A6I6GUR7</accession>
<dbReference type="AlphaFoldDB" id="A0A6I6GUR7"/>
<evidence type="ECO:0000313" key="2">
    <source>
        <dbReference type="EMBL" id="QGW28889.1"/>
    </source>
</evidence>
<dbReference type="KEGG" id="fls:GLV81_12985"/>
<feature type="domain" description="NERD" evidence="1">
    <location>
        <begin position="24"/>
        <end position="140"/>
    </location>
</feature>
<evidence type="ECO:0000259" key="1">
    <source>
        <dbReference type="PROSITE" id="PS50965"/>
    </source>
</evidence>
<dbReference type="Pfam" id="PF08378">
    <property type="entry name" value="NERD"/>
    <property type="match status" value="1"/>
</dbReference>
<evidence type="ECO:0000313" key="3">
    <source>
        <dbReference type="Proteomes" id="UP000426027"/>
    </source>
</evidence>
<protein>
    <submittedName>
        <fullName evidence="2">NERD domain-containing protein</fullName>
    </submittedName>
</protein>